<name>A0A4D7CQ20_9ENTE</name>
<evidence type="ECO:0000313" key="2">
    <source>
        <dbReference type="Proteomes" id="UP000298615"/>
    </source>
</evidence>
<protein>
    <submittedName>
        <fullName evidence="1">Uncharacterized protein</fullName>
    </submittedName>
</protein>
<dbReference type="OrthoDB" id="2192989at2"/>
<organism evidence="1 2">
    <name type="scientific">Vagococcus zengguangii</name>
    <dbReference type="NCBI Taxonomy" id="2571750"/>
    <lineage>
        <taxon>Bacteria</taxon>
        <taxon>Bacillati</taxon>
        <taxon>Bacillota</taxon>
        <taxon>Bacilli</taxon>
        <taxon>Lactobacillales</taxon>
        <taxon>Enterococcaceae</taxon>
        <taxon>Vagococcus</taxon>
    </lineage>
</organism>
<keyword evidence="2" id="KW-1185">Reference proteome</keyword>
<dbReference type="Proteomes" id="UP000298615">
    <property type="component" value="Chromosome"/>
</dbReference>
<dbReference type="AlphaFoldDB" id="A0A4D7CQ20"/>
<gene>
    <name evidence="1" type="ORF">FA707_03920</name>
</gene>
<evidence type="ECO:0000313" key="1">
    <source>
        <dbReference type="EMBL" id="QCI86159.1"/>
    </source>
</evidence>
<sequence length="168" mass="19902">MTELLGVLIGAFIAIIAVKISIRQFLSEIDRREEIKNKMKEIDILVLLNKKINEVLQKRDIEIRESALLSDYERAVKFDDVKISIDDFIYIQSFCAQNHYYLPTFLVEEFFKNIAQRKVVLDPKVIRSEGAYIYQSGREVFEQFSDQLNEMIEDRKVELKQLTNKYRK</sequence>
<dbReference type="RefSeq" id="WP_136952994.1">
    <property type="nucleotide sequence ID" value="NZ_CP039712.1"/>
</dbReference>
<proteinExistence type="predicted"/>
<dbReference type="EMBL" id="CP039712">
    <property type="protein sequence ID" value="QCI86159.1"/>
    <property type="molecule type" value="Genomic_DNA"/>
</dbReference>
<dbReference type="KEGG" id="vao:FA707_03920"/>
<reference evidence="1 2" key="1">
    <citation type="submission" date="2019-04" db="EMBL/GenBank/DDBJ databases">
        <title>Vagococcus sp. nov., isolated from faeces of yaks (Bos grunniens).</title>
        <authorList>
            <person name="Ge Y."/>
        </authorList>
    </citation>
    <scope>NUCLEOTIDE SEQUENCE [LARGE SCALE GENOMIC DNA]</scope>
    <source>
        <strain evidence="1 2">MN-17</strain>
    </source>
</reference>
<accession>A0A4D7CQ20</accession>